<dbReference type="InterPro" id="IPR000483">
    <property type="entry name" value="Cys-rich_flank_reg_C"/>
</dbReference>
<feature type="chain" id="PRO_5030156191" description="LRRCT domain-containing protein" evidence="4">
    <location>
        <begin position="22"/>
        <end position="255"/>
    </location>
</feature>
<dbReference type="Pfam" id="PF13855">
    <property type="entry name" value="LRR_8"/>
    <property type="match status" value="2"/>
</dbReference>
<dbReference type="AlphaFoldDB" id="A0A6I8T0Z7"/>
<dbReference type="SMART" id="SM00369">
    <property type="entry name" value="LRR_TYP"/>
    <property type="match status" value="5"/>
</dbReference>
<dbReference type="Pfam" id="PF16920">
    <property type="entry name" value="LRRCT_2"/>
    <property type="match status" value="1"/>
</dbReference>
<name>A0A6I8T0Z7_XENTR</name>
<evidence type="ECO:0000256" key="3">
    <source>
        <dbReference type="ARBA" id="ARBA00022737"/>
    </source>
</evidence>
<dbReference type="SMART" id="SM00082">
    <property type="entry name" value="LRRCT"/>
    <property type="match status" value="1"/>
</dbReference>
<protein>
    <recommendedName>
        <fullName evidence="5">LRRCT domain-containing protein</fullName>
    </recommendedName>
</protein>
<organism evidence="6">
    <name type="scientific">Xenopus tropicalis</name>
    <name type="common">Western clawed frog</name>
    <name type="synonym">Silurana tropicalis</name>
    <dbReference type="NCBI Taxonomy" id="8364"/>
    <lineage>
        <taxon>Eukaryota</taxon>
        <taxon>Metazoa</taxon>
        <taxon>Chordata</taxon>
        <taxon>Craniata</taxon>
        <taxon>Vertebrata</taxon>
        <taxon>Euteleostomi</taxon>
        <taxon>Amphibia</taxon>
        <taxon>Batrachia</taxon>
        <taxon>Anura</taxon>
        <taxon>Pipoidea</taxon>
        <taxon>Pipidae</taxon>
        <taxon>Xenopodinae</taxon>
        <taxon>Xenopus</taxon>
        <taxon>Silurana</taxon>
    </lineage>
</organism>
<dbReference type="FunCoup" id="A0A6I8T0Z7">
    <property type="interactions" value="64"/>
</dbReference>
<dbReference type="GeneTree" id="ENSGT00940000160967"/>
<dbReference type="InterPro" id="IPR050467">
    <property type="entry name" value="LRFN"/>
</dbReference>
<evidence type="ECO:0000256" key="4">
    <source>
        <dbReference type="SAM" id="SignalP"/>
    </source>
</evidence>
<dbReference type="Gene3D" id="3.80.10.10">
    <property type="entry name" value="Ribonuclease Inhibitor"/>
    <property type="match status" value="2"/>
</dbReference>
<dbReference type="InterPro" id="IPR032675">
    <property type="entry name" value="LRR_dom_sf"/>
</dbReference>
<keyword evidence="1" id="KW-0433">Leucine-rich repeat</keyword>
<keyword evidence="3" id="KW-0677">Repeat</keyword>
<dbReference type="SUPFAM" id="SSF52058">
    <property type="entry name" value="L domain-like"/>
    <property type="match status" value="1"/>
</dbReference>
<dbReference type="InterPro" id="IPR031635">
    <property type="entry name" value="NTRK_LRRCT"/>
</dbReference>
<dbReference type="PANTHER" id="PTHR45842">
    <property type="entry name" value="SYNAPTIC ADHESION-LIKE MOLECULE SALM"/>
    <property type="match status" value="1"/>
</dbReference>
<dbReference type="Ensembl" id="ENSXETT00000089722">
    <property type="protein sequence ID" value="ENSXETP00000099854"/>
    <property type="gene ID" value="ENSXETG00000038762"/>
</dbReference>
<feature type="domain" description="LRRCT" evidence="5">
    <location>
        <begin position="183"/>
        <end position="233"/>
    </location>
</feature>
<dbReference type="InParanoid" id="A0A6I8T0Z7"/>
<proteinExistence type="predicted"/>
<dbReference type="InterPro" id="IPR001611">
    <property type="entry name" value="Leu-rich_rpt"/>
</dbReference>
<evidence type="ECO:0000259" key="5">
    <source>
        <dbReference type="SMART" id="SM00082"/>
    </source>
</evidence>
<sequence>MGLSRVFLVIVWCVCHAPTSSCPARCRCVSTTSRPSADCSYQELKFVPTDLPSNLTQLSLSVNHISALNTTSFAKTLGITSLWLANNQIVTIALGTFWNLTQLMNLDISHNHLLDFPWSDLSTLHKLQILILNNNQLVNLPLSTFSNTKELRSLQLSNNHFSTIAEGTLQPLSALSHIQLHSNPFNCSCQLMWLKDWLEKNKLTIDRRKEIACSAPKEFRGVSLDHVPGAHCKIPSRLKKSKELILEKQCTVMWS</sequence>
<evidence type="ECO:0000256" key="1">
    <source>
        <dbReference type="ARBA" id="ARBA00022614"/>
    </source>
</evidence>
<feature type="signal peptide" evidence="4">
    <location>
        <begin position="1"/>
        <end position="21"/>
    </location>
</feature>
<dbReference type="InterPro" id="IPR003591">
    <property type="entry name" value="Leu-rich_rpt_typical-subtyp"/>
</dbReference>
<keyword evidence="2 4" id="KW-0732">Signal</keyword>
<evidence type="ECO:0000313" key="6">
    <source>
        <dbReference type="Ensembl" id="ENSXETP00000099854"/>
    </source>
</evidence>
<evidence type="ECO:0000256" key="2">
    <source>
        <dbReference type="ARBA" id="ARBA00022729"/>
    </source>
</evidence>
<dbReference type="PROSITE" id="PS51450">
    <property type="entry name" value="LRR"/>
    <property type="match status" value="1"/>
</dbReference>
<reference evidence="6" key="1">
    <citation type="journal article" date="2010" name="Science">
        <title>The genome of the Western clawed frog Xenopus tropicalis.</title>
        <authorList>
            <person name="Hellsten U."/>
            <person name="Harland R.M."/>
            <person name="Gilchrist M.J."/>
            <person name="Hendrix D."/>
            <person name="Jurka J."/>
            <person name="Kapitonov V."/>
            <person name="Ovcharenko I."/>
            <person name="Putnam N.H."/>
            <person name="Shu S."/>
            <person name="Taher L."/>
            <person name="Blitz I.L."/>
            <person name="Blumberg B."/>
            <person name="Dichmann D.S."/>
            <person name="Dubchak I."/>
            <person name="Amaya E."/>
            <person name="Detter J.C."/>
            <person name="Fletcher R."/>
            <person name="Gerhard D.S."/>
            <person name="Goodstein D."/>
            <person name="Graves T."/>
            <person name="Grigoriev I.V."/>
            <person name="Grimwood J."/>
            <person name="Kawashima T."/>
            <person name="Lindquist E."/>
            <person name="Lucas S.M."/>
            <person name="Mead P.E."/>
            <person name="Mitros T."/>
            <person name="Ogino H."/>
            <person name="Ohta Y."/>
            <person name="Poliakov A.V."/>
            <person name="Pollet N."/>
            <person name="Robert J."/>
            <person name="Salamov A."/>
            <person name="Sater A.K."/>
            <person name="Schmutz J."/>
            <person name="Terry A."/>
            <person name="Vize P.D."/>
            <person name="Warren W.C."/>
            <person name="Wells D."/>
            <person name="Wills A."/>
            <person name="Wilson R.K."/>
            <person name="Zimmerman L.B."/>
            <person name="Zorn A.M."/>
            <person name="Grainger R."/>
            <person name="Grammer T."/>
            <person name="Khokha M.K."/>
            <person name="Richardson P.M."/>
            <person name="Rokhsar D.S."/>
        </authorList>
    </citation>
    <scope>NUCLEOTIDE SEQUENCE [LARGE SCALE GENOMIC DNA]</scope>
    <source>
        <strain evidence="6">Nigerian</strain>
    </source>
</reference>
<dbReference type="PANTHER" id="PTHR45842:SF22">
    <property type="entry name" value="INSULIN-LIKE GROWTH FACTOR-BINDING PROTEIN COMPLEX ACID LABILE SUBUNIT ISOFORM X1"/>
    <property type="match status" value="1"/>
</dbReference>
<accession>A0A6I8T0Z7</accession>
<reference evidence="6" key="2">
    <citation type="submission" date="2020-05" db="UniProtKB">
        <authorList>
            <consortium name="Ensembl"/>
        </authorList>
    </citation>
    <scope>IDENTIFICATION</scope>
</reference>
<dbReference type="Bgee" id="ENSXETG00000038762">
    <property type="expression patterns" value="Expressed in skeletal muscle tissue and 2 other cell types or tissues"/>
</dbReference>